<proteinExistence type="inferred from homology"/>
<evidence type="ECO:0000256" key="1">
    <source>
        <dbReference type="ARBA" id="ARBA00004496"/>
    </source>
</evidence>
<dbReference type="SUPFAM" id="SSF55681">
    <property type="entry name" value="Class II aaRS and biotin synthetases"/>
    <property type="match status" value="1"/>
</dbReference>
<evidence type="ECO:0000256" key="10">
    <source>
        <dbReference type="ARBA" id="ARBA00047929"/>
    </source>
</evidence>
<dbReference type="InterPro" id="IPR033729">
    <property type="entry name" value="SerRS_core"/>
</dbReference>
<feature type="binding site" evidence="13">
    <location>
        <position position="215"/>
    </location>
    <ligand>
        <name>L-serine</name>
        <dbReference type="ChEBI" id="CHEBI:33384"/>
    </ligand>
</feature>
<dbReference type="EMBL" id="MFBW01000023">
    <property type="protein sequence ID" value="OGE08089.1"/>
    <property type="molecule type" value="Genomic_DNA"/>
</dbReference>
<dbReference type="AlphaFoldDB" id="A0A1F5HVS1"/>
<accession>A0A1F5HVS1</accession>
<dbReference type="PIRSF" id="PIRSF001529">
    <property type="entry name" value="Ser-tRNA-synth_IIa"/>
    <property type="match status" value="1"/>
</dbReference>
<feature type="binding site" evidence="12 14">
    <location>
        <begin position="333"/>
        <end position="336"/>
    </location>
    <ligand>
        <name>ATP</name>
        <dbReference type="ChEBI" id="CHEBI:30616"/>
    </ligand>
</feature>
<dbReference type="Gene3D" id="3.30.930.10">
    <property type="entry name" value="Bira Bifunctional Protein, Domain 2"/>
    <property type="match status" value="1"/>
</dbReference>
<feature type="binding site" evidence="12 13">
    <location>
        <position position="269"/>
    </location>
    <ligand>
        <name>L-serine</name>
        <dbReference type="ChEBI" id="CHEBI:33384"/>
    </ligand>
</feature>
<keyword evidence="8 12" id="KW-0648">Protein biosynthesis</keyword>
<keyword evidence="6 12" id="KW-0547">Nucleotide-binding</keyword>
<evidence type="ECO:0000256" key="5">
    <source>
        <dbReference type="ARBA" id="ARBA00022598"/>
    </source>
</evidence>
<evidence type="ECO:0000256" key="8">
    <source>
        <dbReference type="ARBA" id="ARBA00022917"/>
    </source>
</evidence>
<feature type="binding site" evidence="12">
    <location>
        <position position="367"/>
    </location>
    <ligand>
        <name>L-serine</name>
        <dbReference type="ChEBI" id="CHEBI:33384"/>
    </ligand>
</feature>
<name>A0A1F5HVS1_9BACT</name>
<comment type="pathway">
    <text evidence="2 12">Aminoacyl-tRNA biosynthesis; selenocysteinyl-tRNA(Sec) biosynthesis; L-seryl-tRNA(Sec) from L-serine and tRNA(Sec): step 1/1.</text>
</comment>
<evidence type="ECO:0000259" key="16">
    <source>
        <dbReference type="PROSITE" id="PS50862"/>
    </source>
</evidence>
<dbReference type="Pfam" id="PF00587">
    <property type="entry name" value="tRNA-synt_2b"/>
    <property type="match status" value="1"/>
</dbReference>
<dbReference type="InterPro" id="IPR006195">
    <property type="entry name" value="aa-tRNA-synth_II"/>
</dbReference>
<dbReference type="HAMAP" id="MF_00176">
    <property type="entry name" value="Ser_tRNA_synth_type1"/>
    <property type="match status" value="1"/>
</dbReference>
<feature type="binding site" evidence="12">
    <location>
        <begin position="215"/>
        <end position="217"/>
    </location>
    <ligand>
        <name>L-serine</name>
        <dbReference type="ChEBI" id="CHEBI:33384"/>
    </ligand>
</feature>
<dbReference type="InterPro" id="IPR010978">
    <property type="entry name" value="tRNA-bd_arm"/>
</dbReference>
<keyword evidence="15" id="KW-0175">Coiled coil</keyword>
<comment type="caution">
    <text evidence="17">The sequence shown here is derived from an EMBL/GenBank/DDBJ whole genome shotgun (WGS) entry which is preliminary data.</text>
</comment>
<dbReference type="InterPro" id="IPR002314">
    <property type="entry name" value="aa-tRNA-synt_IIb"/>
</dbReference>
<comment type="function">
    <text evidence="12">Catalyzes the attachment of serine to tRNA(Ser). Is also able to aminoacylate tRNA(Sec) with serine, to form the misacylated tRNA L-seryl-tRNA(Sec), which will be further converted into selenocysteinyl-tRNA(Sec).</text>
</comment>
<dbReference type="InterPro" id="IPR002317">
    <property type="entry name" value="Ser-tRNA-ligase_type_1"/>
</dbReference>
<comment type="catalytic activity">
    <reaction evidence="10 12">
        <text>tRNA(Sec) + L-serine + ATP = L-seryl-tRNA(Sec) + AMP + diphosphate + H(+)</text>
        <dbReference type="Rhea" id="RHEA:42580"/>
        <dbReference type="Rhea" id="RHEA-COMP:9742"/>
        <dbReference type="Rhea" id="RHEA-COMP:10128"/>
        <dbReference type="ChEBI" id="CHEBI:15378"/>
        <dbReference type="ChEBI" id="CHEBI:30616"/>
        <dbReference type="ChEBI" id="CHEBI:33019"/>
        <dbReference type="ChEBI" id="CHEBI:33384"/>
        <dbReference type="ChEBI" id="CHEBI:78442"/>
        <dbReference type="ChEBI" id="CHEBI:78533"/>
        <dbReference type="ChEBI" id="CHEBI:456215"/>
        <dbReference type="EC" id="6.1.1.11"/>
    </reaction>
</comment>
<dbReference type="PRINTS" id="PR00981">
    <property type="entry name" value="TRNASYNTHSER"/>
</dbReference>
<evidence type="ECO:0000256" key="11">
    <source>
        <dbReference type="ARBA" id="ARBA00048823"/>
    </source>
</evidence>
<comment type="catalytic activity">
    <reaction evidence="11 12">
        <text>tRNA(Ser) + L-serine + ATP = L-seryl-tRNA(Ser) + AMP + diphosphate + H(+)</text>
        <dbReference type="Rhea" id="RHEA:12292"/>
        <dbReference type="Rhea" id="RHEA-COMP:9669"/>
        <dbReference type="Rhea" id="RHEA-COMP:9703"/>
        <dbReference type="ChEBI" id="CHEBI:15378"/>
        <dbReference type="ChEBI" id="CHEBI:30616"/>
        <dbReference type="ChEBI" id="CHEBI:33019"/>
        <dbReference type="ChEBI" id="CHEBI:33384"/>
        <dbReference type="ChEBI" id="CHEBI:78442"/>
        <dbReference type="ChEBI" id="CHEBI:78533"/>
        <dbReference type="ChEBI" id="CHEBI:456215"/>
        <dbReference type="EC" id="6.1.1.11"/>
    </reaction>
</comment>
<sequence>MLDIKFIRDNPKLVEEKAKQKGFPIDLKKLLTVDEKRKKLIEEVDHLRSKRKEAAEKRDEKIGSKLKKQLHLKEDTLEGLNEEFYKLIRQVPNLPKDDVPVGASEKDNQVVRVGGKKPSFDFKPKDHLDLGLTLDLIDVERAAKISGTRFSYIKNELVSLEFAIIKFTIDLLTKEGFTSIIPPVIINPKVVEGLGYPEYLTGEGYKVDDQYLTGTAEHSIVPMHMDEVFAEEDLPKRYVGFSTAFRREAGSYGKDTKGIFRLHQFDKVEMVSYVLPKDEGKELQYLVSLQEKMVKELDLPYRLLLMCTGELGFPIAKKYDIEIWLPSQEKYRETHSASTTSDFQARRLNIKYRSNKETGFLYTLNATAFAIGRTLIAILENYQQKDGSILIPKALQKYAGFTKIPAK</sequence>
<evidence type="ECO:0000313" key="17">
    <source>
        <dbReference type="EMBL" id="OGE08089.1"/>
    </source>
</evidence>
<dbReference type="CDD" id="cd00770">
    <property type="entry name" value="SerRS_core"/>
    <property type="match status" value="1"/>
</dbReference>
<dbReference type="SUPFAM" id="SSF46589">
    <property type="entry name" value="tRNA-binding arm"/>
    <property type="match status" value="1"/>
</dbReference>
<evidence type="ECO:0000256" key="9">
    <source>
        <dbReference type="ARBA" id="ARBA00023146"/>
    </source>
</evidence>
<dbReference type="Gene3D" id="1.10.287.40">
    <property type="entry name" value="Serine-tRNA synthetase, tRNA binding domain"/>
    <property type="match status" value="1"/>
</dbReference>
<dbReference type="UniPathway" id="UPA00906">
    <property type="reaction ID" value="UER00895"/>
</dbReference>
<keyword evidence="4 12" id="KW-0963">Cytoplasm</keyword>
<evidence type="ECO:0000256" key="15">
    <source>
        <dbReference type="SAM" id="Coils"/>
    </source>
</evidence>
<comment type="domain">
    <text evidence="12">Consists of two distinct domains, a catalytic core and a N-terminal extension that is involved in tRNA binding.</text>
</comment>
<comment type="subcellular location">
    <subcellularLocation>
        <location evidence="1 12">Cytoplasm</location>
    </subcellularLocation>
</comment>
<feature type="domain" description="Aminoacyl-transfer RNA synthetases class-II family profile" evidence="16">
    <location>
        <begin position="164"/>
        <end position="392"/>
    </location>
</feature>
<feature type="site" description="Important for serine binding" evidence="13">
    <location>
        <position position="367"/>
    </location>
</feature>
<evidence type="ECO:0000313" key="18">
    <source>
        <dbReference type="Proteomes" id="UP000178845"/>
    </source>
</evidence>
<dbReference type="NCBIfam" id="TIGR00414">
    <property type="entry name" value="serS"/>
    <property type="match status" value="1"/>
</dbReference>
<evidence type="ECO:0000256" key="13">
    <source>
        <dbReference type="PIRSR" id="PIRSR001529-1"/>
    </source>
</evidence>
<dbReference type="InterPro" id="IPR045864">
    <property type="entry name" value="aa-tRNA-synth_II/BPL/LPL"/>
</dbReference>
<evidence type="ECO:0000256" key="3">
    <source>
        <dbReference type="ARBA" id="ARBA00010728"/>
    </source>
</evidence>
<organism evidence="17 18">
    <name type="scientific">Candidatus Curtissbacteria bacterium RIFCSPLOWO2_02_FULL_40_13b</name>
    <dbReference type="NCBI Taxonomy" id="1797733"/>
    <lineage>
        <taxon>Bacteria</taxon>
        <taxon>Candidatus Curtissiibacteriota</taxon>
    </lineage>
</organism>
<feature type="binding site" evidence="12 14">
    <location>
        <begin position="246"/>
        <end position="248"/>
    </location>
    <ligand>
        <name>ATP</name>
        <dbReference type="ChEBI" id="CHEBI:30616"/>
    </ligand>
</feature>
<keyword evidence="7 12" id="KW-0067">ATP-binding</keyword>
<keyword evidence="5 12" id="KW-0436">Ligase</keyword>
<comment type="caution">
    <text evidence="12">Lacks conserved residue(s) required for the propagation of feature annotation.</text>
</comment>
<dbReference type="InterPro" id="IPR042103">
    <property type="entry name" value="SerRS_1_N_sf"/>
</dbReference>
<evidence type="ECO:0000256" key="7">
    <source>
        <dbReference type="ARBA" id="ARBA00022840"/>
    </source>
</evidence>
<dbReference type="GO" id="GO:0016260">
    <property type="term" value="P:selenocysteine biosynthetic process"/>
    <property type="evidence" value="ECO:0007669"/>
    <property type="project" value="UniProtKB-UniRule"/>
</dbReference>
<dbReference type="GO" id="GO:0005524">
    <property type="term" value="F:ATP binding"/>
    <property type="evidence" value="ECO:0007669"/>
    <property type="project" value="UniProtKB-UniRule"/>
</dbReference>
<feature type="binding site" evidence="13">
    <location>
        <position position="365"/>
    </location>
    <ligand>
        <name>L-serine</name>
        <dbReference type="ChEBI" id="CHEBI:33384"/>
    </ligand>
</feature>
<keyword evidence="9 12" id="KW-0030">Aminoacyl-tRNA synthetase</keyword>
<dbReference type="GO" id="GO:0005737">
    <property type="term" value="C:cytoplasm"/>
    <property type="evidence" value="ECO:0007669"/>
    <property type="project" value="UniProtKB-SubCell"/>
</dbReference>
<dbReference type="GO" id="GO:0004828">
    <property type="term" value="F:serine-tRNA ligase activity"/>
    <property type="evidence" value="ECO:0007669"/>
    <property type="project" value="UniProtKB-UniRule"/>
</dbReference>
<evidence type="ECO:0000256" key="12">
    <source>
        <dbReference type="HAMAP-Rule" id="MF_00176"/>
    </source>
</evidence>
<gene>
    <name evidence="12" type="primary">serS</name>
    <name evidence="17" type="ORF">A3I53_00025</name>
</gene>
<evidence type="ECO:0000256" key="14">
    <source>
        <dbReference type="PIRSR" id="PIRSR001529-2"/>
    </source>
</evidence>
<dbReference type="InterPro" id="IPR015866">
    <property type="entry name" value="Ser-tRNA-synth_1_N"/>
</dbReference>
<dbReference type="GO" id="GO:0006434">
    <property type="term" value="P:seryl-tRNA aminoacylation"/>
    <property type="evidence" value="ECO:0007669"/>
    <property type="project" value="UniProtKB-UniRule"/>
</dbReference>
<protein>
    <recommendedName>
        <fullName evidence="12">Serine--tRNA ligase</fullName>
        <ecNumber evidence="12">6.1.1.11</ecNumber>
    </recommendedName>
    <alternativeName>
        <fullName evidence="12">Seryl-tRNA synthetase</fullName>
        <shortName evidence="12">SerRS</shortName>
    </alternativeName>
    <alternativeName>
        <fullName evidence="12">Seryl-tRNA(Ser/Sec) synthetase</fullName>
    </alternativeName>
</protein>
<comment type="similarity">
    <text evidence="3 12">Belongs to the class-II aminoacyl-tRNA synthetase family. Type-1 seryl-tRNA synthetase subfamily.</text>
</comment>
<evidence type="ECO:0000256" key="4">
    <source>
        <dbReference type="ARBA" id="ARBA00022490"/>
    </source>
</evidence>
<comment type="subunit">
    <text evidence="12">Homodimer. The tRNA molecule binds across the dimer.</text>
</comment>
<reference evidence="17 18" key="1">
    <citation type="journal article" date="2016" name="Nat. Commun.">
        <title>Thousands of microbial genomes shed light on interconnected biogeochemical processes in an aquifer system.</title>
        <authorList>
            <person name="Anantharaman K."/>
            <person name="Brown C.T."/>
            <person name="Hug L.A."/>
            <person name="Sharon I."/>
            <person name="Castelle C.J."/>
            <person name="Probst A.J."/>
            <person name="Thomas B.C."/>
            <person name="Singh A."/>
            <person name="Wilkins M.J."/>
            <person name="Karaoz U."/>
            <person name="Brodie E.L."/>
            <person name="Williams K.H."/>
            <person name="Hubbard S.S."/>
            <person name="Banfield J.F."/>
        </authorList>
    </citation>
    <scope>NUCLEOTIDE SEQUENCE [LARGE SCALE GENOMIC DNA]</scope>
</reference>
<dbReference type="PANTHER" id="PTHR43697">
    <property type="entry name" value="SERYL-TRNA SYNTHETASE"/>
    <property type="match status" value="1"/>
</dbReference>
<dbReference type="PROSITE" id="PS50862">
    <property type="entry name" value="AA_TRNA_LIGASE_II"/>
    <property type="match status" value="1"/>
</dbReference>
<feature type="binding site" evidence="13">
    <location>
        <position position="246"/>
    </location>
    <ligand>
        <name>L-serine</name>
        <dbReference type="ChEBI" id="CHEBI:33384"/>
    </ligand>
</feature>
<evidence type="ECO:0000256" key="2">
    <source>
        <dbReference type="ARBA" id="ARBA00005045"/>
    </source>
</evidence>
<feature type="coiled-coil region" evidence="15">
    <location>
        <begin position="37"/>
        <end position="83"/>
    </location>
</feature>
<dbReference type="EC" id="6.1.1.11" evidence="12"/>
<dbReference type="Proteomes" id="UP000178845">
    <property type="component" value="Unassembled WGS sequence"/>
</dbReference>
<dbReference type="PANTHER" id="PTHR43697:SF1">
    <property type="entry name" value="SERINE--TRNA LIGASE"/>
    <property type="match status" value="1"/>
</dbReference>
<dbReference type="Pfam" id="PF02403">
    <property type="entry name" value="Seryl_tRNA_N"/>
    <property type="match status" value="1"/>
</dbReference>
<evidence type="ECO:0000256" key="6">
    <source>
        <dbReference type="ARBA" id="ARBA00022741"/>
    </source>
</evidence>